<sequence>MSKRAIIVVSIIALLTVGTLALYIHGHQIPMSSSDSGNSAGNLHNNGYFFEMDGNVYFSNPYDSNCLYSMNLDETKPKRLTSMGVKYINGANGLLYFYMDSTSVGKGVGGLGNATNQYGIYRCKINGGDQTCLLRDFCGELSLCGEYVYYQVKTDGGSLNKIRVDKKNKTLVSSEMISPVCYDSGIIYYTGVDNDHAIHSMDTQNGDAIKDVLSGHCFFPIVHYGYIYYLNGDSNYSLWRTNLYSGETELITSDRVDCFNLNDQYIYYSYSNTDSPALRRCGLDGSGKVDLYEGVVNSINLTSRFIYFKVYGQDDVMYHMPLDGSAPASLFVLN</sequence>
<dbReference type="OrthoDB" id="1874702at2"/>
<gene>
    <name evidence="2" type="ORF">SAMN04487928_107121</name>
</gene>
<dbReference type="SUPFAM" id="SSF69304">
    <property type="entry name" value="Tricorn protease N-terminal domain"/>
    <property type="match status" value="1"/>
</dbReference>
<feature type="domain" description="Prolow-density lipoprotein receptor-related protein 1-like beta-propeller" evidence="1">
    <location>
        <begin position="38"/>
        <end position="321"/>
    </location>
</feature>
<dbReference type="InterPro" id="IPR032485">
    <property type="entry name" value="LRP1-like_beta_prop"/>
</dbReference>
<dbReference type="PANTHER" id="PTHR32256">
    <property type="match status" value="1"/>
</dbReference>
<reference evidence="3" key="1">
    <citation type="submission" date="2016-10" db="EMBL/GenBank/DDBJ databases">
        <authorList>
            <person name="Varghese N."/>
            <person name="Submissions S."/>
        </authorList>
    </citation>
    <scope>NUCLEOTIDE SEQUENCE [LARGE SCALE GENOMIC DNA]</scope>
    <source>
        <strain evidence="3">P18</strain>
    </source>
</reference>
<proteinExistence type="predicted"/>
<dbReference type="PANTHER" id="PTHR32256:SF17">
    <property type="entry name" value="EGF-LIKE DOMAIN-CONTAINING PROTEIN"/>
    <property type="match status" value="1"/>
</dbReference>
<evidence type="ECO:0000259" key="1">
    <source>
        <dbReference type="Pfam" id="PF16472"/>
    </source>
</evidence>
<accession>A0A1I5SXZ6</accession>
<protein>
    <recommendedName>
        <fullName evidence="1">Prolow-density lipoprotein receptor-related protein 1-like beta-propeller domain-containing protein</fullName>
    </recommendedName>
</protein>
<evidence type="ECO:0000313" key="2">
    <source>
        <dbReference type="EMBL" id="SFP75633.1"/>
    </source>
</evidence>
<dbReference type="SUPFAM" id="SSF63825">
    <property type="entry name" value="YWTD domain"/>
    <property type="match status" value="1"/>
</dbReference>
<evidence type="ECO:0000313" key="3">
    <source>
        <dbReference type="Proteomes" id="UP000182624"/>
    </source>
</evidence>
<dbReference type="InterPro" id="IPR053369">
    <property type="entry name" value="SrfA-induced_signal"/>
</dbReference>
<organism evidence="2 3">
    <name type="scientific">Butyrivibrio proteoclasticus</name>
    <dbReference type="NCBI Taxonomy" id="43305"/>
    <lineage>
        <taxon>Bacteria</taxon>
        <taxon>Bacillati</taxon>
        <taxon>Bacillota</taxon>
        <taxon>Clostridia</taxon>
        <taxon>Lachnospirales</taxon>
        <taxon>Lachnospiraceae</taxon>
        <taxon>Butyrivibrio</taxon>
    </lineage>
</organism>
<keyword evidence="3" id="KW-1185">Reference proteome</keyword>
<name>A0A1I5SXZ6_9FIRM</name>
<dbReference type="Pfam" id="PF16472">
    <property type="entry name" value="DUF5050"/>
    <property type="match status" value="1"/>
</dbReference>
<dbReference type="RefSeq" id="WP_074885959.1">
    <property type="nucleotide sequence ID" value="NZ_FOXO01000007.1"/>
</dbReference>
<dbReference type="Proteomes" id="UP000182624">
    <property type="component" value="Unassembled WGS sequence"/>
</dbReference>
<dbReference type="AlphaFoldDB" id="A0A1I5SXZ6"/>
<dbReference type="EMBL" id="FOXO01000007">
    <property type="protein sequence ID" value="SFP75633.1"/>
    <property type="molecule type" value="Genomic_DNA"/>
</dbReference>